<evidence type="ECO:0000313" key="7">
    <source>
        <dbReference type="Proteomes" id="UP000182661"/>
    </source>
</evidence>
<dbReference type="EMBL" id="LSRP01000150">
    <property type="protein sequence ID" value="OJF90071.1"/>
    <property type="molecule type" value="Genomic_DNA"/>
</dbReference>
<dbReference type="PANTHER" id="PTHR30055">
    <property type="entry name" value="HTH-TYPE TRANSCRIPTIONAL REGULATOR RUTR"/>
    <property type="match status" value="1"/>
</dbReference>
<organism evidence="6 7">
    <name type="scientific">Pararhizobium antarcticum</name>
    <dbReference type="NCBI Taxonomy" id="1798805"/>
    <lineage>
        <taxon>Bacteria</taxon>
        <taxon>Pseudomonadati</taxon>
        <taxon>Pseudomonadota</taxon>
        <taxon>Alphaproteobacteria</taxon>
        <taxon>Hyphomicrobiales</taxon>
        <taxon>Rhizobiaceae</taxon>
        <taxon>Rhizobium/Agrobacterium group</taxon>
        <taxon>Pararhizobium</taxon>
    </lineage>
</organism>
<dbReference type="PRINTS" id="PR00455">
    <property type="entry name" value="HTHTETR"/>
</dbReference>
<feature type="DNA-binding region" description="H-T-H motif" evidence="4">
    <location>
        <begin position="34"/>
        <end position="53"/>
    </location>
</feature>
<dbReference type="InterPro" id="IPR009057">
    <property type="entry name" value="Homeodomain-like_sf"/>
</dbReference>
<gene>
    <name evidence="6" type="ORF">AX760_24670</name>
</gene>
<evidence type="ECO:0000256" key="1">
    <source>
        <dbReference type="ARBA" id="ARBA00023015"/>
    </source>
</evidence>
<proteinExistence type="predicted"/>
<keyword evidence="7" id="KW-1185">Reference proteome</keyword>
<keyword evidence="3" id="KW-0804">Transcription</keyword>
<dbReference type="PANTHER" id="PTHR30055:SF234">
    <property type="entry name" value="HTH-TYPE TRANSCRIPTIONAL REGULATOR BETI"/>
    <property type="match status" value="1"/>
</dbReference>
<evidence type="ECO:0000313" key="6">
    <source>
        <dbReference type="EMBL" id="OJF90071.1"/>
    </source>
</evidence>
<keyword evidence="1" id="KW-0805">Transcription regulation</keyword>
<dbReference type="Proteomes" id="UP000182661">
    <property type="component" value="Unassembled WGS sequence"/>
</dbReference>
<accession>A0A657LK84</accession>
<reference evidence="6 7" key="1">
    <citation type="submission" date="2016-02" db="EMBL/GenBank/DDBJ databases">
        <title>Genome sequencing of a beta-galactosidase producing bacteria Rhizobium sp. 59.</title>
        <authorList>
            <person name="Wang D."/>
            <person name="Kot W."/>
            <person name="Qin Y."/>
            <person name="Hansen L."/>
            <person name="Naqvi K."/>
            <person name="Rensing C."/>
        </authorList>
    </citation>
    <scope>NUCLEOTIDE SEQUENCE [LARGE SCALE GENOMIC DNA]</scope>
    <source>
        <strain evidence="6 7">59</strain>
    </source>
</reference>
<feature type="domain" description="HTH tetR-type" evidence="5">
    <location>
        <begin position="11"/>
        <end position="71"/>
    </location>
</feature>
<dbReference type="InterPro" id="IPR001647">
    <property type="entry name" value="HTH_TetR"/>
</dbReference>
<protein>
    <recommendedName>
        <fullName evidence="5">HTH tetR-type domain-containing protein</fullName>
    </recommendedName>
</protein>
<evidence type="ECO:0000256" key="4">
    <source>
        <dbReference type="PROSITE-ProRule" id="PRU00335"/>
    </source>
</evidence>
<evidence type="ECO:0000256" key="2">
    <source>
        <dbReference type="ARBA" id="ARBA00023125"/>
    </source>
</evidence>
<dbReference type="GO" id="GO:0003700">
    <property type="term" value="F:DNA-binding transcription factor activity"/>
    <property type="evidence" value="ECO:0007669"/>
    <property type="project" value="TreeGrafter"/>
</dbReference>
<dbReference type="OrthoDB" id="2356263at2"/>
<dbReference type="InterPro" id="IPR050109">
    <property type="entry name" value="HTH-type_TetR-like_transc_reg"/>
</dbReference>
<dbReference type="GO" id="GO:0000976">
    <property type="term" value="F:transcription cis-regulatory region binding"/>
    <property type="evidence" value="ECO:0007669"/>
    <property type="project" value="TreeGrafter"/>
</dbReference>
<evidence type="ECO:0000259" key="5">
    <source>
        <dbReference type="PROSITE" id="PS50977"/>
    </source>
</evidence>
<name>A0A657LK84_9HYPH</name>
<dbReference type="AlphaFoldDB" id="A0A657LK84"/>
<sequence length="199" mass="21240">MKNSLKQKTAALRRKHILDAAGRAFAEHGYQRATIRDVASAAGVAEGTIYNSFANKADLLLSLLDPLEERLPGVSGDVSVEPAFSSDGMEAMLERRWGALKPELLDLLRVVLSEGLVDKPVGEALLSRVLGPAIKPLEVMFESSGMPKAPLAARTAVATFLGLAIFRMLDDPVLKAEPESVPAQMAVVVTALSAYEKAS</sequence>
<dbReference type="Gene3D" id="1.10.357.10">
    <property type="entry name" value="Tetracycline Repressor, domain 2"/>
    <property type="match status" value="1"/>
</dbReference>
<evidence type="ECO:0000256" key="3">
    <source>
        <dbReference type="ARBA" id="ARBA00023163"/>
    </source>
</evidence>
<keyword evidence="2 4" id="KW-0238">DNA-binding</keyword>
<dbReference type="RefSeq" id="WP_071835759.1">
    <property type="nucleotide sequence ID" value="NZ_LSRP01000150.1"/>
</dbReference>
<dbReference type="Pfam" id="PF00440">
    <property type="entry name" value="TetR_N"/>
    <property type="match status" value="1"/>
</dbReference>
<dbReference type="PROSITE" id="PS50977">
    <property type="entry name" value="HTH_TETR_2"/>
    <property type="match status" value="1"/>
</dbReference>
<comment type="caution">
    <text evidence="6">The sequence shown here is derived from an EMBL/GenBank/DDBJ whole genome shotgun (WGS) entry which is preliminary data.</text>
</comment>
<dbReference type="SUPFAM" id="SSF46689">
    <property type="entry name" value="Homeodomain-like"/>
    <property type="match status" value="1"/>
</dbReference>